<evidence type="ECO:0000313" key="11">
    <source>
        <dbReference type="Proteomes" id="UP000078544"/>
    </source>
</evidence>
<dbReference type="FunFam" id="2.40.50.100:FF:000042">
    <property type="entry name" value="50S ribosomal protein L27"/>
    <property type="match status" value="1"/>
</dbReference>
<dbReference type="AlphaFoldDB" id="A0A167ZP12"/>
<feature type="compositionally biased region" description="Low complexity" evidence="7">
    <location>
        <begin position="950"/>
        <end position="965"/>
    </location>
</feature>
<dbReference type="PANTHER" id="PTHR15893:SF0">
    <property type="entry name" value="LARGE RIBOSOMAL SUBUNIT PROTEIN BL27M"/>
    <property type="match status" value="1"/>
</dbReference>
<evidence type="ECO:0000313" key="10">
    <source>
        <dbReference type="EMBL" id="KZZ92921.1"/>
    </source>
</evidence>
<feature type="compositionally biased region" description="Low complexity" evidence="7">
    <location>
        <begin position="375"/>
        <end position="389"/>
    </location>
</feature>
<keyword evidence="8" id="KW-0732">Signal</keyword>
<dbReference type="SUPFAM" id="SSF110324">
    <property type="entry name" value="Ribosomal L27 protein-like"/>
    <property type="match status" value="1"/>
</dbReference>
<feature type="compositionally biased region" description="Low complexity" evidence="7">
    <location>
        <begin position="401"/>
        <end position="412"/>
    </location>
</feature>
<organism evidence="10 11">
    <name type="scientific">Moelleriella libera RCEF 2490</name>
    <dbReference type="NCBI Taxonomy" id="1081109"/>
    <lineage>
        <taxon>Eukaryota</taxon>
        <taxon>Fungi</taxon>
        <taxon>Dikarya</taxon>
        <taxon>Ascomycota</taxon>
        <taxon>Pezizomycotina</taxon>
        <taxon>Sordariomycetes</taxon>
        <taxon>Hypocreomycetidae</taxon>
        <taxon>Hypocreales</taxon>
        <taxon>Clavicipitaceae</taxon>
        <taxon>Moelleriella</taxon>
    </lineage>
</organism>
<evidence type="ECO:0000256" key="2">
    <source>
        <dbReference type="ARBA" id="ARBA00010797"/>
    </source>
</evidence>
<feature type="compositionally biased region" description="Basic and acidic residues" evidence="7">
    <location>
        <begin position="546"/>
        <end position="556"/>
    </location>
</feature>
<dbReference type="OrthoDB" id="1867012at2759"/>
<keyword evidence="11" id="KW-1185">Reference proteome</keyword>
<keyword evidence="5" id="KW-0687">Ribonucleoprotein</keyword>
<feature type="compositionally biased region" description="Polar residues" evidence="7">
    <location>
        <begin position="354"/>
        <end position="364"/>
    </location>
</feature>
<feature type="compositionally biased region" description="Basic and acidic residues" evidence="7">
    <location>
        <begin position="230"/>
        <end position="249"/>
    </location>
</feature>
<evidence type="ECO:0000256" key="7">
    <source>
        <dbReference type="SAM" id="MobiDB-lite"/>
    </source>
</evidence>
<feature type="compositionally biased region" description="Polar residues" evidence="7">
    <location>
        <begin position="973"/>
        <end position="997"/>
    </location>
</feature>
<dbReference type="EMBL" id="AZGY01000014">
    <property type="protein sequence ID" value="KZZ92921.1"/>
    <property type="molecule type" value="Genomic_DNA"/>
</dbReference>
<evidence type="ECO:0000256" key="5">
    <source>
        <dbReference type="ARBA" id="ARBA00023274"/>
    </source>
</evidence>
<evidence type="ECO:0000256" key="6">
    <source>
        <dbReference type="ARBA" id="ARBA00035267"/>
    </source>
</evidence>
<accession>A0A167ZP12</accession>
<protein>
    <recommendedName>
        <fullName evidence="6">Large ribosomal subunit protein bL27m</fullName>
    </recommendedName>
</protein>
<feature type="domain" description="C2H2-type" evidence="9">
    <location>
        <begin position="614"/>
        <end position="637"/>
    </location>
</feature>
<comment type="caution">
    <text evidence="10">The sequence shown here is derived from an EMBL/GenBank/DDBJ whole genome shotgun (WGS) entry which is preliminary data.</text>
</comment>
<dbReference type="Gene3D" id="2.40.50.100">
    <property type="match status" value="1"/>
</dbReference>
<proteinExistence type="inferred from homology"/>
<evidence type="ECO:0000256" key="1">
    <source>
        <dbReference type="ARBA" id="ARBA00004173"/>
    </source>
</evidence>
<feature type="region of interest" description="Disordered" evidence="7">
    <location>
        <begin position="934"/>
        <end position="1013"/>
    </location>
</feature>
<feature type="compositionally biased region" description="Polar residues" evidence="7">
    <location>
        <begin position="477"/>
        <end position="493"/>
    </location>
</feature>
<dbReference type="STRING" id="1081109.A0A167ZP12"/>
<feature type="chain" id="PRO_5007895055" description="Large ribosomal subunit protein bL27m" evidence="8">
    <location>
        <begin position="27"/>
        <end position="1145"/>
    </location>
</feature>
<evidence type="ECO:0000256" key="8">
    <source>
        <dbReference type="SAM" id="SignalP"/>
    </source>
</evidence>
<comment type="subcellular location">
    <subcellularLocation>
        <location evidence="1">Mitochondrion</location>
    </subcellularLocation>
</comment>
<feature type="compositionally biased region" description="Low complexity" evidence="7">
    <location>
        <begin position="683"/>
        <end position="693"/>
    </location>
</feature>
<dbReference type="Pfam" id="PF01016">
    <property type="entry name" value="Ribosomal_L27"/>
    <property type="match status" value="1"/>
</dbReference>
<dbReference type="GO" id="GO:0006412">
    <property type="term" value="P:translation"/>
    <property type="evidence" value="ECO:0007669"/>
    <property type="project" value="InterPro"/>
</dbReference>
<dbReference type="GO" id="GO:0003735">
    <property type="term" value="F:structural constituent of ribosome"/>
    <property type="evidence" value="ECO:0007669"/>
    <property type="project" value="InterPro"/>
</dbReference>
<gene>
    <name evidence="10" type="ORF">AAL_05953</name>
</gene>
<keyword evidence="3 10" id="KW-0689">Ribosomal protein</keyword>
<reference evidence="10 11" key="1">
    <citation type="journal article" date="2016" name="Genome Biol. Evol.">
        <title>Divergent and convergent evolution of fungal pathogenicity.</title>
        <authorList>
            <person name="Shang Y."/>
            <person name="Xiao G."/>
            <person name="Zheng P."/>
            <person name="Cen K."/>
            <person name="Zhan S."/>
            <person name="Wang C."/>
        </authorList>
    </citation>
    <scope>NUCLEOTIDE SEQUENCE [LARGE SCALE GENOMIC DNA]</scope>
    <source>
        <strain evidence="10 11">RCEF 2490</strain>
    </source>
</reference>
<evidence type="ECO:0000256" key="4">
    <source>
        <dbReference type="ARBA" id="ARBA00023128"/>
    </source>
</evidence>
<feature type="region of interest" description="Disordered" evidence="7">
    <location>
        <begin position="477"/>
        <end position="514"/>
    </location>
</feature>
<feature type="region of interest" description="Disordered" evidence="7">
    <location>
        <begin position="541"/>
        <end position="560"/>
    </location>
</feature>
<sequence length="1145" mass="125160">MRFLLAQRPLLAVGLSCVLRPTLSPAAQHVVRPANALAQGRRHASVKAQGAYKKKCKRGIPKKLGAKRTGDQFVIPGNIIYKQRGTLWWPGENCIMGRDHTIHSMATGYVKYYRDPARHPDRKYIGVVFKKDDTLPYPQHAERRRRLGMAAFPIRPAVEKPALSPSGIPYEVRRVQAGEPDRLLRLRSDYSYREDNWQIGRLVKTTGLRTKKFRTRKQWFRNRRWRRERELEGQRKAEERRVESGEVKMNKPVSKKAAKKAAKTAAKKKSLATPNGFQLDRVLPFFLIRRARTPSVLMETLLRRVFEYIDGAVWQAELIIVQTSEWKLLQMSYQTIALDASCLSLYPVKAPRANSPTRTKTLNVRSHRRSAEAVGAAAAAAAGNNNNNNDKQEQKQHHQHSSQQKSTMTQHTPSTGEKASSWLAMRAVSSNGKAETPVPLPSTVVNAKASVEPGSTAKPHAAIFATMDAKVLATQAGTTENGPFPTPVSQKPAMSNGGRKPSATTPTPVPLPSLFCEPAPAQGYKIHGPKAPEGIWTTTTTAQQDDVSRGPAEKLPKPTSTCATAYTPQDALLCATDGRPYAILIEQNGARISSRGVIFPAGYKFHEGTHPYICPMRDCRRLLKSLESLAGHFGASHSYAAVNDNLDGTLSQIGSYRNRSGSSPCMVVSQVALAPDAPPPATPSLAPGPASTAKQKRKSPPDTAPDAHRPGKMPASAFPFGNSLGHGGRLKEVNDPVYYINSVVHPRQVRPKRLDIEAMVQLPRKRSLPATWLAYYKGKSLTPQVYACSLAYIVGDEVLGNAVCLEPLKAGGASRLSAACIQLPQLGDMIHRAFSTTIGTCVGCAYIAFVSGRENRCKLRTRPQVDLTSTGLLPHGNTKSESRTPSVWSSPVSHLPAPPAPDRTLASRRTIRQSILNRLQADKEHVREAEKLALEEARARRPSTAHLESTELSRSASSSSASTSEPEPPRTAAPTNGVSAPTTQDLRVAQPTATSRSRPGDPGPVQPGRLGSPDYELEEWEMAPGRLANPTTSQNVAYSGAFLTSSAPIAISPDIFFNVLTVRPGQTHRIRPEKDRMRVFSVASGKVTVTVRSDDDDDNDAAQVVKLGRNGAFPLRPGGSCTIENRLYFEAMVHCTTVKDYQLAP</sequence>
<dbReference type="GO" id="GO:0005762">
    <property type="term" value="C:mitochondrial large ribosomal subunit"/>
    <property type="evidence" value="ECO:0007669"/>
    <property type="project" value="TreeGrafter"/>
</dbReference>
<feature type="region of interest" description="Disordered" evidence="7">
    <location>
        <begin position="230"/>
        <end position="255"/>
    </location>
</feature>
<evidence type="ECO:0000259" key="9">
    <source>
        <dbReference type="PROSITE" id="PS00028"/>
    </source>
</evidence>
<feature type="region of interest" description="Disordered" evidence="7">
    <location>
        <begin position="868"/>
        <end position="906"/>
    </location>
</feature>
<keyword evidence="4" id="KW-0496">Mitochondrion</keyword>
<feature type="region of interest" description="Disordered" evidence="7">
    <location>
        <begin position="350"/>
        <end position="419"/>
    </location>
</feature>
<comment type="similarity">
    <text evidence="2">Belongs to the bacterial ribosomal protein bL27 family.</text>
</comment>
<dbReference type="InterPro" id="IPR001684">
    <property type="entry name" value="Ribosomal_bL27"/>
</dbReference>
<dbReference type="PROSITE" id="PS00028">
    <property type="entry name" value="ZINC_FINGER_C2H2_1"/>
    <property type="match status" value="1"/>
</dbReference>
<name>A0A167ZP12_9HYPO</name>
<dbReference type="InterPro" id="IPR013087">
    <property type="entry name" value="Znf_C2H2_type"/>
</dbReference>
<dbReference type="Proteomes" id="UP000078544">
    <property type="component" value="Unassembled WGS sequence"/>
</dbReference>
<dbReference type="PANTHER" id="PTHR15893">
    <property type="entry name" value="RIBOSOMAL PROTEIN L27"/>
    <property type="match status" value="1"/>
</dbReference>
<feature type="compositionally biased region" description="Polar residues" evidence="7">
    <location>
        <begin position="868"/>
        <end position="892"/>
    </location>
</feature>
<feature type="signal peptide" evidence="8">
    <location>
        <begin position="1"/>
        <end position="26"/>
    </location>
</feature>
<evidence type="ECO:0000256" key="3">
    <source>
        <dbReference type="ARBA" id="ARBA00022980"/>
    </source>
</evidence>
<dbReference type="PRINTS" id="PR00063">
    <property type="entry name" value="RIBOSOMALL27"/>
</dbReference>
<feature type="region of interest" description="Disordered" evidence="7">
    <location>
        <begin position="676"/>
        <end position="718"/>
    </location>
</feature>